<organism evidence="4 5">
    <name type="scientific">Plasmodium malariae</name>
    <dbReference type="NCBI Taxonomy" id="5858"/>
    <lineage>
        <taxon>Eukaryota</taxon>
        <taxon>Sar</taxon>
        <taxon>Alveolata</taxon>
        <taxon>Apicomplexa</taxon>
        <taxon>Aconoidasida</taxon>
        <taxon>Haemosporida</taxon>
        <taxon>Plasmodiidae</taxon>
        <taxon>Plasmodium</taxon>
        <taxon>Plasmodium (Plasmodium)</taxon>
    </lineage>
</organism>
<feature type="compositionally biased region" description="Polar residues" evidence="1">
    <location>
        <begin position="607"/>
        <end position="620"/>
    </location>
</feature>
<dbReference type="VEuPathDB" id="PlasmoDB:PmUG01_07040900"/>
<proteinExistence type="predicted"/>
<dbReference type="EMBL" id="LT594495">
    <property type="protein sequence ID" value="SBT71070.1"/>
    <property type="molecule type" value="Genomic_DNA"/>
</dbReference>
<feature type="compositionally biased region" description="Basic residues" evidence="1">
    <location>
        <begin position="68"/>
        <end position="106"/>
    </location>
</feature>
<reference evidence="4 5" key="1">
    <citation type="submission" date="2016-06" db="EMBL/GenBank/DDBJ databases">
        <authorList>
            <consortium name="Pathogen Informatics"/>
        </authorList>
    </citation>
    <scope>NUCLEOTIDE SEQUENCE [LARGE SCALE GENOMIC DNA]</scope>
    <source>
        <strain evidence="4">PmlGA01</strain>
    </source>
</reference>
<evidence type="ECO:0000313" key="5">
    <source>
        <dbReference type="Proteomes" id="UP000219799"/>
    </source>
</evidence>
<feature type="transmembrane region" description="Helical" evidence="2">
    <location>
        <begin position="457"/>
        <end position="476"/>
    </location>
</feature>
<dbReference type="AlphaFoldDB" id="A0A1C3KBX5"/>
<evidence type="ECO:0000256" key="1">
    <source>
        <dbReference type="SAM" id="MobiDB-lite"/>
    </source>
</evidence>
<evidence type="ECO:0000256" key="2">
    <source>
        <dbReference type="SAM" id="Phobius"/>
    </source>
</evidence>
<feature type="region of interest" description="Disordered" evidence="1">
    <location>
        <begin position="68"/>
        <end position="115"/>
    </location>
</feature>
<dbReference type="EMBL" id="LT594495">
    <property type="protein sequence ID" value="SBT71068.1"/>
    <property type="molecule type" value="Genomic_DNA"/>
</dbReference>
<feature type="transmembrane region" description="Helical" evidence="2">
    <location>
        <begin position="434"/>
        <end position="451"/>
    </location>
</feature>
<accession>A0A1C3KBX5</accession>
<dbReference type="Proteomes" id="UP000219799">
    <property type="component" value="Chromosome 7"/>
</dbReference>
<feature type="region of interest" description="Disordered" evidence="1">
    <location>
        <begin position="569"/>
        <end position="637"/>
    </location>
</feature>
<feature type="compositionally biased region" description="Low complexity" evidence="1">
    <location>
        <begin position="582"/>
        <end position="599"/>
    </location>
</feature>
<protein>
    <submittedName>
        <fullName evidence="4">Uncharacterized protein</fullName>
    </submittedName>
</protein>
<name>A0A1C3KBX5_PLAMA</name>
<gene>
    <name evidence="4" type="primary">PmlGA01_070031700</name>
    <name evidence="3" type="synonym">PmlGA01_070031500</name>
    <name evidence="3" type="ORF">PMLGA01_070031500</name>
    <name evidence="4" type="ORF">PMLGA01_070031700</name>
</gene>
<keyword evidence="2" id="KW-0812">Transmembrane</keyword>
<evidence type="ECO:0000313" key="4">
    <source>
        <dbReference type="EMBL" id="SBT71070.1"/>
    </source>
</evidence>
<keyword evidence="2" id="KW-0472">Membrane</keyword>
<keyword evidence="2" id="KW-1133">Transmembrane helix</keyword>
<evidence type="ECO:0000313" key="3">
    <source>
        <dbReference type="EMBL" id="SBT71068.1"/>
    </source>
</evidence>
<sequence length="811" mass="96161">MEHLKEIMNEYEKIKVRLKKSKYEYMGKIGADVPNGKFYAEKNVFHNLFKVIDSYYCLLLFFGKRRKNKNKKKKKSNRNRNRNRSRRSGRKSSSRGRSTRRSRNRSKYSYSDRSTRTSRNILVGVDINSDADDTTSNDAANGSRFHPRSCIRDDDIVKQKEERKRKRMNSYRTDEESIVRKLERKKVLQNRHIKKIKHFVKMNKTINKFKNYIEKTYMKRVRYNEEKRENKKEKNVYLQTPAHTRRIRINTEQNVYFDKFVLSVINFLHSLVEAGGKHDMRDNNIDYTANFECANNFTNQSNGISSVRSHSNGHGEGGPQVEPLKREERVDIHNEDIKLKMNKKNWNNSQKCDFFYSNGNSLKNEKDDNYIFREKKKKNEKKKFLFFLEIYKKNMHHISSSNSDVFYYYPSFIIRKIDENLLYLIDSDMNLIKIMFYFNVIHLFVFYLYIINCSNDYLLVYIYIFLSIAGNFKTNFKLSSRIIEQNKNILTVFYVFASILKSNILGSGDHPLYVDAPQEENYMRTTTKNGSKTNSSLYRKVSEIGSCYFLGDLDKFYVSKIRGDLKEEMNMRRGERKHGITSRTHIISTCSSSSSSSGSDKGRSCSPPQAHNQNNEGITTKKTRLFPNREGSKKREGVDVEEVYNEGEKKNVPCEKLRRNIPYNLKRLNITRERGESSKSRNVEFTHIKENFTQYKHLLNYFSSNKVNDNSREEEERKNIRKKYYWYYTLINSENEVDSVNLALNLSTTNHNNLSFYKSYIKEHIYNLFLNKYNLKIPKNENPPNESEKKEQTNSLSILGNYKKLFSHFFS</sequence>